<evidence type="ECO:0000256" key="1">
    <source>
        <dbReference type="ARBA" id="ARBA00008522"/>
    </source>
</evidence>
<reference evidence="3 4" key="1">
    <citation type="submission" date="2020-06" db="EMBL/GenBank/DDBJ databases">
        <title>Draft genome of Uliginosibacterium sp. IMCC34675.</title>
        <authorList>
            <person name="Song J."/>
        </authorList>
    </citation>
    <scope>NUCLEOTIDE SEQUENCE [LARGE SCALE GENOMIC DNA]</scope>
    <source>
        <strain evidence="3 4">IMCC34675</strain>
    </source>
</reference>
<dbReference type="EMBL" id="JABCSC020000001">
    <property type="protein sequence ID" value="NSL54805.1"/>
    <property type="molecule type" value="Genomic_DNA"/>
</dbReference>
<dbReference type="HAMAP" id="MF_00489">
    <property type="entry name" value="UPF0178"/>
    <property type="match status" value="1"/>
</dbReference>
<dbReference type="NCBIfam" id="NF001095">
    <property type="entry name" value="PRK00124.1"/>
    <property type="match status" value="1"/>
</dbReference>
<evidence type="ECO:0000256" key="2">
    <source>
        <dbReference type="HAMAP-Rule" id="MF_00489"/>
    </source>
</evidence>
<evidence type="ECO:0000313" key="4">
    <source>
        <dbReference type="Proteomes" id="UP000778523"/>
    </source>
</evidence>
<comment type="caution">
    <text evidence="3">The sequence shown here is derived from an EMBL/GenBank/DDBJ whole genome shotgun (WGS) entry which is preliminary data.</text>
</comment>
<gene>
    <name evidence="3" type="ORF">HJ583_007195</name>
</gene>
<keyword evidence="4" id="KW-1185">Reference proteome</keyword>
<dbReference type="PANTHER" id="PTHR35146:SF1">
    <property type="entry name" value="UPF0178 PROTEIN YAII"/>
    <property type="match status" value="1"/>
</dbReference>
<dbReference type="InterPro" id="IPR003791">
    <property type="entry name" value="UPF0178"/>
</dbReference>
<comment type="similarity">
    <text evidence="1 2">Belongs to the UPF0178 family.</text>
</comment>
<dbReference type="Proteomes" id="UP000778523">
    <property type="component" value="Unassembled WGS sequence"/>
</dbReference>
<dbReference type="Pfam" id="PF02639">
    <property type="entry name" value="DUF188"/>
    <property type="match status" value="1"/>
</dbReference>
<accession>A0ABX2IL91</accession>
<dbReference type="RefSeq" id="WP_170021245.1">
    <property type="nucleotide sequence ID" value="NZ_JABCSC020000001.1"/>
</dbReference>
<proteinExistence type="inferred from homology"/>
<dbReference type="PANTHER" id="PTHR35146">
    <property type="entry name" value="UPF0178 PROTEIN YAII"/>
    <property type="match status" value="1"/>
</dbReference>
<dbReference type="CDD" id="cd18720">
    <property type="entry name" value="PIN_YqxD-like"/>
    <property type="match status" value="1"/>
</dbReference>
<evidence type="ECO:0000313" key="3">
    <source>
        <dbReference type="EMBL" id="NSL54805.1"/>
    </source>
</evidence>
<organism evidence="3 4">
    <name type="scientific">Uliginosibacterium aquaticum</name>
    <dbReference type="NCBI Taxonomy" id="2731212"/>
    <lineage>
        <taxon>Bacteria</taxon>
        <taxon>Pseudomonadati</taxon>
        <taxon>Pseudomonadota</taxon>
        <taxon>Betaproteobacteria</taxon>
        <taxon>Rhodocyclales</taxon>
        <taxon>Zoogloeaceae</taxon>
        <taxon>Uliginosibacterium</taxon>
    </lineage>
</organism>
<protein>
    <recommendedName>
        <fullName evidence="2">UPF0178 protein HJ583_007195</fullName>
    </recommendedName>
</protein>
<name>A0ABX2IL91_9RHOO</name>
<sequence>MSAGISETGKTRPRLWVDADACPVVIKEIIFRAATRKQLETILVANQMLRTPPSLHIRAVQVPSGFDVADNYIAAQVLPGDLVVTADIPLAAQVIERGASAINPRGELYTAANIRESLSMRDFMESLRSSGVQTGGPAAFSQADRQAFANQLDRLLARIV</sequence>